<dbReference type="CDD" id="cd00096">
    <property type="entry name" value="Ig"/>
    <property type="match status" value="1"/>
</dbReference>
<comment type="function">
    <text evidence="3">Most highly expressed siglec (sialic acid-binding immunoglobulin-like lectin) on B-cells that plays a role in various aspects of B-cell biology including differentiation, antigen presentation, and trafficking to bone marrow. Binds to alpha 2,6-linked sialic acid residues of surface molecules such as CD22 itself, CD45 and IgM in a cis configuration. Can also bind to ligands on other cells as an adhesion molecule in a trans configuration. Acts as an inhibitory coreceptor on the surface of B-cells and inhibits B-cell receptor induced signaling, characterized by inhibition of the calcium mobilization and cellular activation. Mechanistically, the immunoreceptor tyrosine-based inhibitory motif domain is phosphorylated by the Src kinase LYN, which in turn leads to the recruitment of the protein tyrosine phosphatase 1/PTPN6, leading to the negative regulation of BCR signaling. If this negative signaling from is of sufficient strength, apoptosis of the B-cell can be induced.</text>
</comment>
<dbReference type="Pfam" id="PF13895">
    <property type="entry name" value="Ig_2"/>
    <property type="match status" value="3"/>
</dbReference>
<dbReference type="STRING" id="41447.ENSSDUP00000002849"/>
<evidence type="ECO:0000256" key="1">
    <source>
        <dbReference type="ARBA" id="ARBA00040106"/>
    </source>
</evidence>
<dbReference type="SMART" id="SM00408">
    <property type="entry name" value="IGc2"/>
    <property type="match status" value="3"/>
</dbReference>
<comment type="subunit">
    <text evidence="4">Predominantly monomer of isoform CD22-beta. Also found as heterodimer of isoform CD22-beta and a shorter isoform. Interacts with PTPN6/SHP-1, LYN, SYK, PIK3R1/PIK3R2 and PLCG1 upon phosphorylation. Interacts with GRB2, INPP5D and SHC1 upon phosphorylation. May form a complex with INPP5D/SHIP, GRB2 and SHC1.</text>
</comment>
<sequence length="763" mass="84922">MRCSYRSPSRMNDHDTAAEKTFWFTRFSDNEPVDLRADSEYSGRVQYHCGENDCTLRITDLRESDSAEYKFRFITNQPGGKYTGEPGVTLSVTGLQVKMSESKGCRTYPCTWSRLTCHSSCPLPDHPSYIWYESGKNIQKDAHSFPAYFYGENSYACAVKGHEDFPSPSVCVHGSSCNRVTYTDRSICAFKGSSVDISCTYSSYQSIKSKFWFSDDQPQRYIRPVDLREDSQYSRRVYVLEAERGRSTLRITDLTEGDSAEYRFKFKTQGFEWGSSLRGTTLTVTDPDVQVQVIWTSTGPTLICSSSCLLSARSSFVWYKREKEIQGETSPSFRGHVDPEDSYSCAYEGYRSPPVYAPKVSVLMNPSGDVMKDSSVNLTCSIDANPAAKYTWYKEKQLLLSGEPQLVFTSVQSSDSGEYYCTAENELGKTTSEHVSLKVKYGPQTSTLSVSPSGEIVEGSSVTLTCSSDANPAANYTWYKENLKLLQGPEGVYHFSSISSEDRGNYYCKSENKHGQINSASLFLDVQYAPKLLSVSVSPSGEILEGSSVNLTCSSDANPAANYTWYKENEDSPKASGQIFTITDFRPEHSGNYYCEAQNTRGRRNSTLNLTVVAGAWKSAAAGSITAVLLALILLAVFLWIRRDNSFTQQCKCGERPDTRAQLNVGPVYDTPSSAAQRQAAGQQGDLHYASICFSQNQGDVVYSNVRVHPQRETEEEEEEEDGVEYSAVRFNNASSAPGTRRQEDGNDSCALYSTVNNNKNTP</sequence>
<dbReference type="GeneTree" id="ENSGT01010000222294"/>
<dbReference type="AlphaFoldDB" id="A0A3B4T9R5"/>
<evidence type="ECO:0000313" key="8">
    <source>
        <dbReference type="Ensembl" id="ENSSDUP00000002849.1"/>
    </source>
</evidence>
<dbReference type="Ensembl" id="ENSSDUT00000002922.1">
    <property type="protein sequence ID" value="ENSSDUP00000002849.1"/>
    <property type="gene ID" value="ENSSDUG00000002179.1"/>
</dbReference>
<accession>A0A3B4T9R5</accession>
<feature type="compositionally biased region" description="Acidic residues" evidence="5">
    <location>
        <begin position="714"/>
        <end position="724"/>
    </location>
</feature>
<dbReference type="PROSITE" id="PS50835">
    <property type="entry name" value="IG_LIKE"/>
    <property type="match status" value="5"/>
</dbReference>
<name>A0A3B4T9R5_SERDU</name>
<evidence type="ECO:0000256" key="4">
    <source>
        <dbReference type="ARBA" id="ARBA00046458"/>
    </source>
</evidence>
<dbReference type="PANTHER" id="PTHR46013:SF4">
    <property type="entry name" value="B-CELL RECEPTOR CD22-RELATED"/>
    <property type="match status" value="1"/>
</dbReference>
<keyword evidence="6" id="KW-0472">Membrane</keyword>
<feature type="domain" description="Ig-like" evidence="7">
    <location>
        <begin position="443"/>
        <end position="523"/>
    </location>
</feature>
<evidence type="ECO:0000256" key="3">
    <source>
        <dbReference type="ARBA" id="ARBA00045430"/>
    </source>
</evidence>
<protein>
    <recommendedName>
        <fullName evidence="1">B-cell receptor CD22</fullName>
    </recommendedName>
    <alternativeName>
        <fullName evidence="2">Sialic acid-binding Ig-like lectin 2</fullName>
    </alternativeName>
</protein>
<evidence type="ECO:0000256" key="6">
    <source>
        <dbReference type="SAM" id="Phobius"/>
    </source>
</evidence>
<evidence type="ECO:0000313" key="9">
    <source>
        <dbReference type="Proteomes" id="UP000261420"/>
    </source>
</evidence>
<dbReference type="InterPro" id="IPR013783">
    <property type="entry name" value="Ig-like_fold"/>
</dbReference>
<dbReference type="InterPro" id="IPR003599">
    <property type="entry name" value="Ig_sub"/>
</dbReference>
<feature type="domain" description="Ig-like" evidence="7">
    <location>
        <begin position="530"/>
        <end position="611"/>
    </location>
</feature>
<organism evidence="8 9">
    <name type="scientific">Seriola dumerili</name>
    <name type="common">Greater amberjack</name>
    <name type="synonym">Caranx dumerili</name>
    <dbReference type="NCBI Taxonomy" id="41447"/>
    <lineage>
        <taxon>Eukaryota</taxon>
        <taxon>Metazoa</taxon>
        <taxon>Chordata</taxon>
        <taxon>Craniata</taxon>
        <taxon>Vertebrata</taxon>
        <taxon>Euteleostomi</taxon>
        <taxon>Actinopterygii</taxon>
        <taxon>Neopterygii</taxon>
        <taxon>Teleostei</taxon>
        <taxon>Neoteleostei</taxon>
        <taxon>Acanthomorphata</taxon>
        <taxon>Carangaria</taxon>
        <taxon>Carangiformes</taxon>
        <taxon>Carangidae</taxon>
        <taxon>Seriola</taxon>
    </lineage>
</organism>
<dbReference type="PANTHER" id="PTHR46013">
    <property type="entry name" value="VASCULAR CELL ADHESION MOLECULE 1"/>
    <property type="match status" value="1"/>
</dbReference>
<dbReference type="InterPro" id="IPR013106">
    <property type="entry name" value="Ig_V-set"/>
</dbReference>
<proteinExistence type="predicted"/>
<dbReference type="InterPro" id="IPR003598">
    <property type="entry name" value="Ig_sub2"/>
</dbReference>
<feature type="transmembrane region" description="Helical" evidence="6">
    <location>
        <begin position="620"/>
        <end position="641"/>
    </location>
</feature>
<feature type="domain" description="Ig-like" evidence="7">
    <location>
        <begin position="358"/>
        <end position="436"/>
    </location>
</feature>
<feature type="domain" description="Ig-like" evidence="7">
    <location>
        <begin position="168"/>
        <end position="285"/>
    </location>
</feature>
<reference evidence="8" key="1">
    <citation type="submission" date="2025-08" db="UniProtKB">
        <authorList>
            <consortium name="Ensembl"/>
        </authorList>
    </citation>
    <scope>IDENTIFICATION</scope>
</reference>
<keyword evidence="6" id="KW-0812">Transmembrane</keyword>
<keyword evidence="6" id="KW-1133">Transmembrane helix</keyword>
<dbReference type="Pfam" id="PF24518">
    <property type="entry name" value="Ig_CD22"/>
    <property type="match status" value="1"/>
</dbReference>
<dbReference type="Pfam" id="PF07686">
    <property type="entry name" value="V-set"/>
    <property type="match status" value="1"/>
</dbReference>
<feature type="compositionally biased region" description="Polar residues" evidence="5">
    <location>
        <begin position="752"/>
        <end position="763"/>
    </location>
</feature>
<dbReference type="InterPro" id="IPR007110">
    <property type="entry name" value="Ig-like_dom"/>
</dbReference>
<evidence type="ECO:0000256" key="2">
    <source>
        <dbReference type="ARBA" id="ARBA00041781"/>
    </source>
</evidence>
<dbReference type="Gene3D" id="2.60.40.10">
    <property type="entry name" value="Immunoglobulins"/>
    <property type="match status" value="5"/>
</dbReference>
<evidence type="ECO:0000256" key="5">
    <source>
        <dbReference type="SAM" id="MobiDB-lite"/>
    </source>
</evidence>
<dbReference type="Proteomes" id="UP000261420">
    <property type="component" value="Unplaced"/>
</dbReference>
<dbReference type="SUPFAM" id="SSF48726">
    <property type="entry name" value="Immunoglobulin"/>
    <property type="match status" value="5"/>
</dbReference>
<reference evidence="8" key="2">
    <citation type="submission" date="2025-09" db="UniProtKB">
        <authorList>
            <consortium name="Ensembl"/>
        </authorList>
    </citation>
    <scope>IDENTIFICATION</scope>
</reference>
<feature type="domain" description="Ig-like" evidence="7">
    <location>
        <begin position="86"/>
        <end position="159"/>
    </location>
</feature>
<evidence type="ECO:0000259" key="7">
    <source>
        <dbReference type="PROSITE" id="PS50835"/>
    </source>
</evidence>
<dbReference type="InterPro" id="IPR036179">
    <property type="entry name" value="Ig-like_dom_sf"/>
</dbReference>
<feature type="region of interest" description="Disordered" evidence="5">
    <location>
        <begin position="709"/>
        <end position="763"/>
    </location>
</feature>
<dbReference type="InterPro" id="IPR056386">
    <property type="entry name" value="Ig_CD22"/>
</dbReference>
<keyword evidence="9" id="KW-1185">Reference proteome</keyword>
<dbReference type="SMART" id="SM00409">
    <property type="entry name" value="IG"/>
    <property type="match status" value="5"/>
</dbReference>